<protein>
    <submittedName>
        <fullName evidence="2">Uncharacterized protein</fullName>
    </submittedName>
</protein>
<accession>A0A1E3QMN5</accession>
<gene>
    <name evidence="2" type="ORF">BABINDRAFT_82883</name>
</gene>
<keyword evidence="1" id="KW-0812">Transmembrane</keyword>
<dbReference type="AlphaFoldDB" id="A0A1E3QMN5"/>
<name>A0A1E3QMN5_9ASCO</name>
<evidence type="ECO:0000256" key="1">
    <source>
        <dbReference type="SAM" id="Phobius"/>
    </source>
</evidence>
<keyword evidence="3" id="KW-1185">Reference proteome</keyword>
<sequence>MPLMNMYVYPFLVSGQENMSGEKKSPRTPLSTRTFNNLIDIHLCFWLPCIFGCLPQLLLRVNLWRRSRFLKWIMGAVISTNGGICYQFSTVAYAPYTH</sequence>
<proteinExistence type="predicted"/>
<dbReference type="GeneID" id="30150627"/>
<reference evidence="3" key="1">
    <citation type="submission" date="2016-05" db="EMBL/GenBank/DDBJ databases">
        <title>Comparative genomics of biotechnologically important yeasts.</title>
        <authorList>
            <consortium name="DOE Joint Genome Institute"/>
            <person name="Riley R."/>
            <person name="Haridas S."/>
            <person name="Wolfe K.H."/>
            <person name="Lopes M.R."/>
            <person name="Hittinger C.T."/>
            <person name="Goker M."/>
            <person name="Salamov A."/>
            <person name="Wisecaver J."/>
            <person name="Long T.M."/>
            <person name="Aerts A.L."/>
            <person name="Barry K."/>
            <person name="Choi C."/>
            <person name="Clum A."/>
            <person name="Coughlan A.Y."/>
            <person name="Deshpande S."/>
            <person name="Douglass A.P."/>
            <person name="Hanson S.J."/>
            <person name="Klenk H.-P."/>
            <person name="Labutti K."/>
            <person name="Lapidus A."/>
            <person name="Lindquist E."/>
            <person name="Lipzen A."/>
            <person name="Meier-Kolthoff J.P."/>
            <person name="Ohm R.A."/>
            <person name="Otillar R.P."/>
            <person name="Pangilinan J."/>
            <person name="Peng Y."/>
            <person name="Rokas A."/>
            <person name="Rosa C.A."/>
            <person name="Scheuner C."/>
            <person name="Sibirny A.A."/>
            <person name="Slot J.C."/>
            <person name="Stielow J.B."/>
            <person name="Sun H."/>
            <person name="Kurtzman C.P."/>
            <person name="Blackwell M."/>
            <person name="Grigoriev I.V."/>
            <person name="Jeffries T.W."/>
        </authorList>
    </citation>
    <scope>NUCLEOTIDE SEQUENCE [LARGE SCALE GENOMIC DNA]</scope>
    <source>
        <strain evidence="3">NRRL Y-12698</strain>
    </source>
</reference>
<keyword evidence="1" id="KW-0472">Membrane</keyword>
<dbReference type="RefSeq" id="XP_018983680.1">
    <property type="nucleotide sequence ID" value="XM_019132774.1"/>
</dbReference>
<dbReference type="EMBL" id="KV454435">
    <property type="protein sequence ID" value="ODQ78352.1"/>
    <property type="molecule type" value="Genomic_DNA"/>
</dbReference>
<feature type="transmembrane region" description="Helical" evidence="1">
    <location>
        <begin position="39"/>
        <end position="59"/>
    </location>
</feature>
<evidence type="ECO:0000313" key="3">
    <source>
        <dbReference type="Proteomes" id="UP000094336"/>
    </source>
</evidence>
<keyword evidence="1" id="KW-1133">Transmembrane helix</keyword>
<organism evidence="2 3">
    <name type="scientific">Babjeviella inositovora NRRL Y-12698</name>
    <dbReference type="NCBI Taxonomy" id="984486"/>
    <lineage>
        <taxon>Eukaryota</taxon>
        <taxon>Fungi</taxon>
        <taxon>Dikarya</taxon>
        <taxon>Ascomycota</taxon>
        <taxon>Saccharomycotina</taxon>
        <taxon>Pichiomycetes</taxon>
        <taxon>Serinales incertae sedis</taxon>
        <taxon>Babjeviella</taxon>
    </lineage>
</organism>
<evidence type="ECO:0000313" key="2">
    <source>
        <dbReference type="EMBL" id="ODQ78352.1"/>
    </source>
</evidence>
<dbReference type="Proteomes" id="UP000094336">
    <property type="component" value="Unassembled WGS sequence"/>
</dbReference>